<sequence>MCSLLLLSTVAAATPALAQEADHYTAVSNTAMSVTGDIWLDDFSITFENDESLNFSALVADHFQVGGRNVPASVYRVKNPADPELQNGNQLCGNGDVTYVANWALSDGMSAIAVFTGKRAPKGDDEMCALYTYQDPE</sequence>
<organism evidence="2 3">
    <name type="scientific">Neorhizobium lilium</name>
    <dbReference type="NCBI Taxonomy" id="2503024"/>
    <lineage>
        <taxon>Bacteria</taxon>
        <taxon>Pseudomonadati</taxon>
        <taxon>Pseudomonadota</taxon>
        <taxon>Alphaproteobacteria</taxon>
        <taxon>Hyphomicrobiales</taxon>
        <taxon>Rhizobiaceae</taxon>
        <taxon>Rhizobium/Agrobacterium group</taxon>
        <taxon>Neorhizobium</taxon>
    </lineage>
</organism>
<evidence type="ECO:0000313" key="3">
    <source>
        <dbReference type="Proteomes" id="UP000287687"/>
    </source>
</evidence>
<dbReference type="OrthoDB" id="8087244at2"/>
<comment type="caution">
    <text evidence="2">The sequence shown here is derived from an EMBL/GenBank/DDBJ whole genome shotgun (WGS) entry which is preliminary data.</text>
</comment>
<dbReference type="AlphaFoldDB" id="A0A444LI67"/>
<gene>
    <name evidence="2" type="ORF">EPK99_08590</name>
</gene>
<keyword evidence="1" id="KW-0732">Signal</keyword>
<protein>
    <submittedName>
        <fullName evidence="2">Uncharacterized protein</fullName>
    </submittedName>
</protein>
<feature type="signal peptide" evidence="1">
    <location>
        <begin position="1"/>
        <end position="18"/>
    </location>
</feature>
<dbReference type="EMBL" id="SBIP01000002">
    <property type="protein sequence ID" value="RWX78645.1"/>
    <property type="molecule type" value="Genomic_DNA"/>
</dbReference>
<dbReference type="RefSeq" id="WP_128442622.1">
    <property type="nucleotide sequence ID" value="NZ_SBIP01000002.1"/>
</dbReference>
<accession>A0A444LI67</accession>
<evidence type="ECO:0000313" key="2">
    <source>
        <dbReference type="EMBL" id="RWX78645.1"/>
    </source>
</evidence>
<dbReference type="Proteomes" id="UP000287687">
    <property type="component" value="Unassembled WGS sequence"/>
</dbReference>
<proteinExistence type="predicted"/>
<keyword evidence="3" id="KW-1185">Reference proteome</keyword>
<feature type="chain" id="PRO_5019524437" evidence="1">
    <location>
        <begin position="19"/>
        <end position="137"/>
    </location>
</feature>
<evidence type="ECO:0000256" key="1">
    <source>
        <dbReference type="SAM" id="SignalP"/>
    </source>
</evidence>
<name>A0A444LI67_9HYPH</name>
<reference evidence="2 3" key="1">
    <citation type="submission" date="2019-01" db="EMBL/GenBank/DDBJ databases">
        <title>The draft genome of Rhizobium sp. 24NR.</title>
        <authorList>
            <person name="Liu L."/>
            <person name="Liang L."/>
            <person name="Shi S."/>
            <person name="Xu L."/>
            <person name="Wang X."/>
            <person name="Li L."/>
            <person name="Zhang X."/>
        </authorList>
    </citation>
    <scope>NUCLEOTIDE SEQUENCE [LARGE SCALE GENOMIC DNA]</scope>
    <source>
        <strain evidence="2 3">24NR</strain>
    </source>
</reference>